<gene>
    <name evidence="2" type="ORF">ACFFRH_25935</name>
</gene>
<dbReference type="Proteomes" id="UP001589610">
    <property type="component" value="Unassembled WGS sequence"/>
</dbReference>
<sequence length="288" mass="29917">MSIGPEPSRVSPGSPRKDVVAVPSVRSGAPGSFPASPATVAAAVADVSAAGGYFGLDLGPVPGEPGWRPLTGLLADPATVRARVADMAGRLGTVETRVAASILFQGLAARFWSPSLGAAVAHDLLIDLAPRHVYWRAAAGGPLPLRAAHLEGWEVRDPARITGPLYRTVVTGLLEPLAETVRRVVPTAPGLLWGNAASALVGTLLELGRHRPGLAAKAVALGRELLGTGLLRGTGELAEPVPGHPLFARRSCCLYYRLPGGGMCGDCVLVDPGIRRERWARAARESGR</sequence>
<accession>A0ABV5TMW0</accession>
<evidence type="ECO:0000259" key="1">
    <source>
        <dbReference type="Pfam" id="PF11575"/>
    </source>
</evidence>
<comment type="caution">
    <text evidence="2">The sequence shown here is derived from an EMBL/GenBank/DDBJ whole genome shotgun (WGS) entry which is preliminary data.</text>
</comment>
<dbReference type="EMBL" id="JBHMBS010000013">
    <property type="protein sequence ID" value="MFB9678933.1"/>
    <property type="molecule type" value="Genomic_DNA"/>
</dbReference>
<keyword evidence="3" id="KW-1185">Reference proteome</keyword>
<reference evidence="2 3" key="1">
    <citation type="submission" date="2024-09" db="EMBL/GenBank/DDBJ databases">
        <authorList>
            <person name="Sun Q."/>
            <person name="Mori K."/>
        </authorList>
    </citation>
    <scope>NUCLEOTIDE SEQUENCE [LARGE SCALE GENOMIC DNA]</scope>
    <source>
        <strain evidence="2 3">JCM 3028</strain>
    </source>
</reference>
<feature type="domain" description="Ferric siderophore reductase C-terminal" evidence="1">
    <location>
        <begin position="249"/>
        <end position="269"/>
    </location>
</feature>
<protein>
    <submittedName>
        <fullName evidence="2">(2Fe-2S)-binding protein</fullName>
    </submittedName>
</protein>
<dbReference type="InterPro" id="IPR024726">
    <property type="entry name" value="FhuF_C"/>
</dbReference>
<evidence type="ECO:0000313" key="2">
    <source>
        <dbReference type="EMBL" id="MFB9678933.1"/>
    </source>
</evidence>
<evidence type="ECO:0000313" key="3">
    <source>
        <dbReference type="Proteomes" id="UP001589610"/>
    </source>
</evidence>
<proteinExistence type="predicted"/>
<organism evidence="2 3">
    <name type="scientific">Streptosporangium vulgare</name>
    <dbReference type="NCBI Taxonomy" id="46190"/>
    <lineage>
        <taxon>Bacteria</taxon>
        <taxon>Bacillati</taxon>
        <taxon>Actinomycetota</taxon>
        <taxon>Actinomycetes</taxon>
        <taxon>Streptosporangiales</taxon>
        <taxon>Streptosporangiaceae</taxon>
        <taxon>Streptosporangium</taxon>
    </lineage>
</organism>
<dbReference type="RefSeq" id="WP_386160201.1">
    <property type="nucleotide sequence ID" value="NZ_JBHMBS010000013.1"/>
</dbReference>
<dbReference type="Pfam" id="PF11575">
    <property type="entry name" value="FhuF_C"/>
    <property type="match status" value="1"/>
</dbReference>
<name>A0ABV5TMW0_9ACTN</name>